<keyword evidence="1" id="KW-1133">Transmembrane helix</keyword>
<sequence length="147" mass="14828">MLETFARELRSGEAADLTRAARRAQAVAFLALALPGLPLGGLYLLTRPAPLHLPWAAGLAGVAALLALIVLRLAGMAARGGGQPPSRPALTAAIQGGAAPAVPFLLGCAFLGQPAVLALLCGVAALALVLAWTSVPRWVRAATARGV</sequence>
<keyword evidence="1" id="KW-0812">Transmembrane</keyword>
<dbReference type="Proteomes" id="UP000236569">
    <property type="component" value="Unassembled WGS sequence"/>
</dbReference>
<feature type="transmembrane region" description="Helical" evidence="1">
    <location>
        <begin position="52"/>
        <end position="71"/>
    </location>
</feature>
<keyword evidence="1" id="KW-0472">Membrane</keyword>
<dbReference type="OrthoDB" id="74345at2"/>
<proteinExistence type="predicted"/>
<keyword evidence="3" id="KW-1185">Reference proteome</keyword>
<evidence type="ECO:0000256" key="1">
    <source>
        <dbReference type="SAM" id="Phobius"/>
    </source>
</evidence>
<feature type="transmembrane region" description="Helical" evidence="1">
    <location>
        <begin position="26"/>
        <end position="46"/>
    </location>
</feature>
<dbReference type="AlphaFoldDB" id="A0A2I9CV80"/>
<accession>A0A2I9CV80</accession>
<evidence type="ECO:0000313" key="3">
    <source>
        <dbReference type="Proteomes" id="UP000236569"/>
    </source>
</evidence>
<comment type="caution">
    <text evidence="2">The sequence shown here is derived from an EMBL/GenBank/DDBJ whole genome shotgun (WGS) entry which is preliminary data.</text>
</comment>
<protein>
    <recommendedName>
        <fullName evidence="4">Integral membrane protein</fullName>
    </recommendedName>
</protein>
<name>A0A2I9CV80_9DEIO</name>
<dbReference type="RefSeq" id="WP_103129237.1">
    <property type="nucleotide sequence ID" value="NZ_BFAG01000006.1"/>
</dbReference>
<organism evidence="2 3">
    <name type="scientific">Deinococcus aerius</name>
    <dbReference type="NCBI Taxonomy" id="200253"/>
    <lineage>
        <taxon>Bacteria</taxon>
        <taxon>Thermotogati</taxon>
        <taxon>Deinococcota</taxon>
        <taxon>Deinococci</taxon>
        <taxon>Deinococcales</taxon>
        <taxon>Deinococcaceae</taxon>
        <taxon>Deinococcus</taxon>
    </lineage>
</organism>
<dbReference type="EMBL" id="BFAG01000006">
    <property type="protein sequence ID" value="GBF05819.1"/>
    <property type="molecule type" value="Genomic_DNA"/>
</dbReference>
<evidence type="ECO:0008006" key="4">
    <source>
        <dbReference type="Google" id="ProtNLM"/>
    </source>
</evidence>
<evidence type="ECO:0000313" key="2">
    <source>
        <dbReference type="EMBL" id="GBF05819.1"/>
    </source>
</evidence>
<feature type="transmembrane region" description="Helical" evidence="1">
    <location>
        <begin position="92"/>
        <end position="111"/>
    </location>
</feature>
<reference evidence="3" key="1">
    <citation type="submission" date="2018-01" db="EMBL/GenBank/DDBJ databases">
        <title>Draft Genome Sequence of the Radioresistant Bacterium Deinococcus aerius TR0125, Isolated from the Higher Atmosphere above Japan.</title>
        <authorList>
            <person name="Satoh K."/>
            <person name="Arai H."/>
            <person name="Sanzen T."/>
            <person name="Kawaguchi Y."/>
            <person name="Hayashi H."/>
            <person name="Yokobori S."/>
            <person name="Yamagishi A."/>
            <person name="Oono Y."/>
            <person name="Narumi I."/>
        </authorList>
    </citation>
    <scope>NUCLEOTIDE SEQUENCE [LARGE SCALE GENOMIC DNA]</scope>
    <source>
        <strain evidence="3">TR0125</strain>
    </source>
</reference>
<gene>
    <name evidence="2" type="ORF">DAERI_060079</name>
</gene>
<feature type="transmembrane region" description="Helical" evidence="1">
    <location>
        <begin position="117"/>
        <end position="135"/>
    </location>
</feature>